<dbReference type="SUPFAM" id="SSF56112">
    <property type="entry name" value="Protein kinase-like (PK-like)"/>
    <property type="match status" value="1"/>
</dbReference>
<dbReference type="GO" id="GO:0016020">
    <property type="term" value="C:membrane"/>
    <property type="evidence" value="ECO:0007669"/>
    <property type="project" value="UniProtKB-SubCell"/>
</dbReference>
<dbReference type="EMBL" id="SHKY01000001">
    <property type="protein sequence ID" value="RZU53828.1"/>
    <property type="molecule type" value="Genomic_DNA"/>
</dbReference>
<dbReference type="InterPro" id="IPR008271">
    <property type="entry name" value="Ser/Thr_kinase_AS"/>
</dbReference>
<dbReference type="SUPFAM" id="SSF52540">
    <property type="entry name" value="P-loop containing nucleoside triphosphate hydrolases"/>
    <property type="match status" value="1"/>
</dbReference>
<dbReference type="Gene3D" id="3.30.450.40">
    <property type="match status" value="2"/>
</dbReference>
<dbReference type="InterPro" id="IPR027417">
    <property type="entry name" value="P-loop_NTPase"/>
</dbReference>
<dbReference type="SUPFAM" id="SSF55073">
    <property type="entry name" value="Nucleotide cyclase"/>
    <property type="match status" value="1"/>
</dbReference>
<dbReference type="RefSeq" id="WP_242625122.1">
    <property type="nucleotide sequence ID" value="NZ_SHKY01000001.1"/>
</dbReference>
<dbReference type="InterPro" id="IPR000719">
    <property type="entry name" value="Prot_kinase_dom"/>
</dbReference>
<dbReference type="PROSITE" id="PS50887">
    <property type="entry name" value="GGDEF"/>
    <property type="match status" value="1"/>
</dbReference>
<dbReference type="CDD" id="cd14014">
    <property type="entry name" value="STKc_PknB_like"/>
    <property type="match status" value="1"/>
</dbReference>
<dbReference type="InterPro" id="IPR000160">
    <property type="entry name" value="GGDEF_dom"/>
</dbReference>
<dbReference type="InterPro" id="IPR041664">
    <property type="entry name" value="AAA_16"/>
</dbReference>
<dbReference type="SMART" id="SM00220">
    <property type="entry name" value="S_TKc"/>
    <property type="match status" value="1"/>
</dbReference>
<dbReference type="CDD" id="cd01949">
    <property type="entry name" value="GGDEF"/>
    <property type="match status" value="1"/>
</dbReference>
<dbReference type="PANTHER" id="PTHR45138:SF9">
    <property type="entry name" value="DIGUANYLATE CYCLASE DGCM-RELATED"/>
    <property type="match status" value="1"/>
</dbReference>
<dbReference type="FunFam" id="3.30.70.270:FF:000001">
    <property type="entry name" value="Diguanylate cyclase domain protein"/>
    <property type="match status" value="1"/>
</dbReference>
<evidence type="ECO:0000313" key="4">
    <source>
        <dbReference type="EMBL" id="RZU53828.1"/>
    </source>
</evidence>
<dbReference type="Gene3D" id="3.30.200.20">
    <property type="entry name" value="Phosphorylase Kinase, domain 1"/>
    <property type="match status" value="1"/>
</dbReference>
<dbReference type="Pfam" id="PF01590">
    <property type="entry name" value="GAF"/>
    <property type="match status" value="1"/>
</dbReference>
<proteinExistence type="predicted"/>
<evidence type="ECO:0000256" key="1">
    <source>
        <dbReference type="ARBA" id="ARBA00004167"/>
    </source>
</evidence>
<organism evidence="4 5">
    <name type="scientific">Krasilnikovia cinnamomea</name>
    <dbReference type="NCBI Taxonomy" id="349313"/>
    <lineage>
        <taxon>Bacteria</taxon>
        <taxon>Bacillati</taxon>
        <taxon>Actinomycetota</taxon>
        <taxon>Actinomycetes</taxon>
        <taxon>Micromonosporales</taxon>
        <taxon>Micromonosporaceae</taxon>
        <taxon>Krasilnikovia</taxon>
    </lineage>
</organism>
<dbReference type="SMART" id="SM00267">
    <property type="entry name" value="GGDEF"/>
    <property type="match status" value="1"/>
</dbReference>
<evidence type="ECO:0000259" key="3">
    <source>
        <dbReference type="PROSITE" id="PS50887"/>
    </source>
</evidence>
<dbReference type="InterPro" id="IPR011990">
    <property type="entry name" value="TPR-like_helical_dom_sf"/>
</dbReference>
<evidence type="ECO:0000259" key="2">
    <source>
        <dbReference type="PROSITE" id="PS50011"/>
    </source>
</evidence>
<dbReference type="InterPro" id="IPR003018">
    <property type="entry name" value="GAF"/>
</dbReference>
<dbReference type="Pfam" id="PF00990">
    <property type="entry name" value="GGDEF"/>
    <property type="match status" value="1"/>
</dbReference>
<feature type="domain" description="Protein kinase" evidence="2">
    <location>
        <begin position="22"/>
        <end position="289"/>
    </location>
</feature>
<dbReference type="Gene3D" id="3.30.70.270">
    <property type="match status" value="1"/>
</dbReference>
<dbReference type="PROSITE" id="PS00108">
    <property type="entry name" value="PROTEIN_KINASE_ST"/>
    <property type="match status" value="1"/>
</dbReference>
<dbReference type="NCBIfam" id="TIGR00254">
    <property type="entry name" value="GGDEF"/>
    <property type="match status" value="1"/>
</dbReference>
<evidence type="ECO:0000313" key="5">
    <source>
        <dbReference type="Proteomes" id="UP000292564"/>
    </source>
</evidence>
<comment type="subcellular location">
    <subcellularLocation>
        <location evidence="1">Membrane</location>
        <topology evidence="1">Single-pass membrane protein</topology>
    </subcellularLocation>
</comment>
<sequence>MSDAGARGHRWSAGSRLELTDLDVGAEIGRGAATVVFRAQRHGRPYALKQLRGAAGHEPEALASFRREAALMACVDHPGLRRTRAVGLLDGRPALVADLIDGAPLSDLLTGGMLDQARVVTLGAEIAQALAAAHQAGLVHRDLKPHNVMVPRSGPAVLIDFGLAARAGKAVAEDSAVGTFIYSSPEQTGMLKRPVDGRSDLYSLGAVLFECLTGHPPYQSPDVGALLRQHAAAPIPDVRETRPDVDPALAEIVTRLLAKDPDDRFGSATELLTALRRCSDAVAPGAPMIWPLYGRDAELSALTSRWARARAGAGGVAVVHGPAGFGKTRLLEAVTAAADGALVLDVRCGPDDTVPLAALREALDRRIQRWRALPEDEWVATAQTVRESALAAGASLLKPLSAGLADLLADVPDIVAEGRDEQFVHAVATFLIELSTRLGPVLLRIDDAHWLDDSGRRVLAHLDRKLAGAPLLVLITAAHDADTAPGEFAAGADPVLALGALSDDDMAALVASRLPGAPVPGELAAHVTARSGGVPLSAIEYLRRLVDGGLLVPHWDTWLLDEEGLDALPIPADGLDLVVSRLDELTDAERAVLAVAAAVGGRFDLDLTSAGGHCAEDVATAVEAATARRLVEARAGGRYGFVNPAVRQALLATLDPHDRRRLHARIARRLETLDPAAREADHVYAVAGHYAQADPAGEAESVYRTSVAAGRQALADQAPAEAVTFLEQAVQAADAHGLPVAIDTHHLLATAYLRAGRLTQARERLDLALARSDDPWQRAALWTTLAELHNVAYADEEAAKAVMAGLAEIGRPLPGNKLARVLSGFVPAFGAAVVRRTGAGFGTVRGRRREEYLIRARLLDTGAYAAALGMRLDEVAAFAQRALFVANRLGPGAPLARAYAMVGFIAVMVRLRGVGLRCFARAARYAADLADPALVAYVDFTRTVGLLFSGSGDSGREWDEILDRHARWLEPAQFIAGMGTLGMRQVLRGNPREAQACYERGIAVLPAGREISGTSLAALSVMIPAQQGHLGEAAAALADLQGSFDHDTAGIQQRRTLALAAMHSLVEQGEFGELFEAAVADFERIAAGGGLMTHHNWCYTYVAYGRLTQCRLAPEPDAGLLAAAHAAVRELGRHTATPLLGVAHALTRAALLLLEGKYSAVLRLVDRIERKARPLDSPLVAFEIARLRARALRRTGITGEADRQAQWAHMIATRYGLESRARQVRAEFDITDATSAAPVTRMGERVTRTVVNRRMEALQQVSIAAASVLDPDRLARIALDETLRILGAERALMFLVDDGGRVRPFVGRDAVGGDLDAVSDYGSSLVQRVADTGEALVVTGTEHGASLGSESVVVHGLRSIMVAPVQFKGRLIGIVYLDSRMARGIFTEDDVEVLTAITSHVAVSLETARAAQLDLAVRTARRQQELAETLRASLAELTTILDPAQLLHHLFTTLHTQLGAATAALLRGGDSLTVTHLAGPAPGAVGRQVDPGTDRAWAALGAVESVTVLRAGQAPPVVAELLGDHPTTLVVPLVNRDGPVGVVLLAGRAFDDTARNVAATLTGQGMTAYHNAQLFTRVQELATTDELTGVHNRRHFFSLATALFGAARRGGHGLSAAMLDIDNFKKINDTYGHGVGDDVIREVAHRIAAALRESDILGRYGGEEFAVVLPDCADIDIAPLERIRSAVAAEPVLTRDGPVTVTISIGLAALNVHDDGLDQLLARADHALYEAKTGGRNKVIAV</sequence>
<dbReference type="PROSITE" id="PS50011">
    <property type="entry name" value="PROTEIN_KINASE_DOM"/>
    <property type="match status" value="1"/>
</dbReference>
<keyword evidence="5" id="KW-1185">Reference proteome</keyword>
<dbReference type="InterPro" id="IPR029016">
    <property type="entry name" value="GAF-like_dom_sf"/>
</dbReference>
<dbReference type="Pfam" id="PF00069">
    <property type="entry name" value="Pkinase"/>
    <property type="match status" value="1"/>
</dbReference>
<dbReference type="InterPro" id="IPR029787">
    <property type="entry name" value="Nucleotide_cyclase"/>
</dbReference>
<dbReference type="InterPro" id="IPR043128">
    <property type="entry name" value="Rev_trsase/Diguanyl_cyclase"/>
</dbReference>
<accession>A0A4Q7ZRP9</accession>
<dbReference type="InterPro" id="IPR011009">
    <property type="entry name" value="Kinase-like_dom_sf"/>
</dbReference>
<reference evidence="4 5" key="1">
    <citation type="submission" date="2019-02" db="EMBL/GenBank/DDBJ databases">
        <title>Sequencing the genomes of 1000 actinobacteria strains.</title>
        <authorList>
            <person name="Klenk H.-P."/>
        </authorList>
    </citation>
    <scope>NUCLEOTIDE SEQUENCE [LARGE SCALE GENOMIC DNA]</scope>
    <source>
        <strain evidence="4 5">DSM 45162</strain>
    </source>
</reference>
<dbReference type="GO" id="GO:0005524">
    <property type="term" value="F:ATP binding"/>
    <property type="evidence" value="ECO:0007669"/>
    <property type="project" value="InterPro"/>
</dbReference>
<gene>
    <name evidence="4" type="ORF">EV385_5762</name>
</gene>
<dbReference type="InterPro" id="IPR050469">
    <property type="entry name" value="Diguanylate_Cyclase"/>
</dbReference>
<feature type="domain" description="GGDEF" evidence="3">
    <location>
        <begin position="1612"/>
        <end position="1742"/>
    </location>
</feature>
<dbReference type="Gene3D" id="1.10.510.10">
    <property type="entry name" value="Transferase(Phosphotransferase) domain 1"/>
    <property type="match status" value="1"/>
</dbReference>
<dbReference type="GO" id="GO:0052621">
    <property type="term" value="F:diguanylate cyclase activity"/>
    <property type="evidence" value="ECO:0007669"/>
    <property type="project" value="TreeGrafter"/>
</dbReference>
<comment type="caution">
    <text evidence="4">The sequence shown here is derived from an EMBL/GenBank/DDBJ whole genome shotgun (WGS) entry which is preliminary data.</text>
</comment>
<dbReference type="SUPFAM" id="SSF48452">
    <property type="entry name" value="TPR-like"/>
    <property type="match status" value="1"/>
</dbReference>
<dbReference type="GO" id="GO:0004672">
    <property type="term" value="F:protein kinase activity"/>
    <property type="evidence" value="ECO:0007669"/>
    <property type="project" value="InterPro"/>
</dbReference>
<dbReference type="Proteomes" id="UP000292564">
    <property type="component" value="Unassembled WGS sequence"/>
</dbReference>
<dbReference type="SMART" id="SM00065">
    <property type="entry name" value="GAF"/>
    <property type="match status" value="2"/>
</dbReference>
<dbReference type="SUPFAM" id="SSF55781">
    <property type="entry name" value="GAF domain-like"/>
    <property type="match status" value="2"/>
</dbReference>
<dbReference type="PANTHER" id="PTHR45138">
    <property type="entry name" value="REGULATORY COMPONENTS OF SENSORY TRANSDUCTION SYSTEM"/>
    <property type="match status" value="1"/>
</dbReference>
<name>A0A4Q7ZRP9_9ACTN</name>
<dbReference type="Pfam" id="PF13191">
    <property type="entry name" value="AAA_16"/>
    <property type="match status" value="1"/>
</dbReference>
<dbReference type="Gene3D" id="3.40.50.300">
    <property type="entry name" value="P-loop containing nucleotide triphosphate hydrolases"/>
    <property type="match status" value="1"/>
</dbReference>
<protein>
    <submittedName>
        <fullName evidence="4">Diguanylate cyclase (GGDEF)-like protein</fullName>
    </submittedName>
</protein>